<dbReference type="InterPro" id="IPR032466">
    <property type="entry name" value="Metal_Hydrolase"/>
</dbReference>
<dbReference type="Pfam" id="PF01979">
    <property type="entry name" value="Amidohydro_1"/>
    <property type="match status" value="1"/>
</dbReference>
<dbReference type="GO" id="GO:0005737">
    <property type="term" value="C:cytoplasm"/>
    <property type="evidence" value="ECO:0007669"/>
    <property type="project" value="TreeGrafter"/>
</dbReference>
<feature type="domain" description="Amidohydrolase-related" evidence="1">
    <location>
        <begin position="346"/>
        <end position="402"/>
    </location>
</feature>
<dbReference type="SUPFAM" id="SSF51338">
    <property type="entry name" value="Composite domain of metallo-dependent hydrolases"/>
    <property type="match status" value="1"/>
</dbReference>
<evidence type="ECO:0000313" key="2">
    <source>
        <dbReference type="EMBL" id="TSA85721.1"/>
    </source>
</evidence>
<keyword evidence="2" id="KW-0378">Hydrolase</keyword>
<name>A0A553V0H7_9HELI</name>
<keyword evidence="3" id="KW-1185">Reference proteome</keyword>
<organism evidence="2 3">
    <name type="scientific">Helicobacter mehlei</name>
    <dbReference type="NCBI Taxonomy" id="2316080"/>
    <lineage>
        <taxon>Bacteria</taxon>
        <taxon>Pseudomonadati</taxon>
        <taxon>Campylobacterota</taxon>
        <taxon>Epsilonproteobacteria</taxon>
        <taxon>Campylobacterales</taxon>
        <taxon>Helicobacteraceae</taxon>
        <taxon>Helicobacter</taxon>
    </lineage>
</organism>
<dbReference type="OrthoDB" id="9803027at2"/>
<dbReference type="Proteomes" id="UP000319322">
    <property type="component" value="Unassembled WGS sequence"/>
</dbReference>
<gene>
    <name evidence="2" type="ORF">FNE76_02930</name>
</gene>
<dbReference type="Gene3D" id="3.20.20.140">
    <property type="entry name" value="Metal-dependent hydrolases"/>
    <property type="match status" value="1"/>
</dbReference>
<accession>A0A553V0H7</accession>
<comment type="caution">
    <text evidence="2">The sequence shown here is derived from an EMBL/GenBank/DDBJ whole genome shotgun (WGS) entry which is preliminary data.</text>
</comment>
<dbReference type="SUPFAM" id="SSF51556">
    <property type="entry name" value="Metallo-dependent hydrolases"/>
    <property type="match status" value="1"/>
</dbReference>
<dbReference type="AlphaFoldDB" id="A0A553V0H7"/>
<reference evidence="2" key="1">
    <citation type="submission" date="2019-07" db="EMBL/GenBank/DDBJ databases">
        <title>Helicobacter labacensis sp. nov., Helicobacter mehlei sp. nov. and Helicobacter vulpis sp. nov., isolated from gastric mucosa of red fox (Vulpis vulpis).</title>
        <authorList>
            <person name="Kusar D."/>
            <person name="Gruntar I."/>
            <person name="Pate M."/>
            <person name="Zajc U."/>
            <person name="Ocepek M."/>
        </authorList>
    </citation>
    <scope>NUCLEOTIDE SEQUENCE [LARGE SCALE GENOMIC DNA]</scope>
    <source>
        <strain evidence="2">L8b</strain>
    </source>
</reference>
<sequence>MLLQNARLENGEITCVRVLEGVITQISPQLPAKADEVVLDCQNKTLLPSLIDLGVFLHNLNTSTYTQLKQQAYKGGVGTLMGIPLAPLYSLSEPRMEPLSVFEDHQDNLNPLDYGAVQRALADGDLLCLHPLNSQQRLQNLSMLCDQLLERTKVCLYIYNIEGQKLLPALDYAKMLNLPLVCGVRGYEGRSSLAMLDESPLAYELGLPSVSRLIQVKEVGKYAGLALHTKLSVLLDSVVELDALQVAQAFKSLGAPLWVQTPLHHLILDESIYKHYDPRSKILPPLKSKAHQEQLQAHLDQIDILTSLHYTHTPRVQIFEDAPFGMNSIDLSFALAYTFLIKSQITTLARLVELMATNPARLLGLDYGVLAVGKQARLMLVDLEQTFKVSNPISIYEGQMLQGCVEWVLQGEQIVYANHRS</sequence>
<dbReference type="EMBL" id="VKGC01000005">
    <property type="protein sequence ID" value="TSA85721.1"/>
    <property type="molecule type" value="Genomic_DNA"/>
</dbReference>
<dbReference type="RefSeq" id="WP_120948050.1">
    <property type="nucleotide sequence ID" value="NZ_QXQP01000033.1"/>
</dbReference>
<dbReference type="PANTHER" id="PTHR43668">
    <property type="entry name" value="ALLANTOINASE"/>
    <property type="match status" value="1"/>
</dbReference>
<dbReference type="InterPro" id="IPR011059">
    <property type="entry name" value="Metal-dep_hydrolase_composite"/>
</dbReference>
<evidence type="ECO:0000313" key="3">
    <source>
        <dbReference type="Proteomes" id="UP000319322"/>
    </source>
</evidence>
<dbReference type="PANTHER" id="PTHR43668:SF2">
    <property type="entry name" value="ALLANTOINASE"/>
    <property type="match status" value="1"/>
</dbReference>
<dbReference type="InterPro" id="IPR006680">
    <property type="entry name" value="Amidohydro-rel"/>
</dbReference>
<proteinExistence type="predicted"/>
<reference evidence="2" key="2">
    <citation type="submission" date="2019-07" db="EMBL/GenBank/DDBJ databases">
        <authorList>
            <person name="Papic B."/>
        </authorList>
    </citation>
    <scope>NUCLEOTIDE SEQUENCE [LARGE SCALE GENOMIC DNA]</scope>
    <source>
        <strain evidence="2">L8b</strain>
    </source>
</reference>
<protein>
    <submittedName>
        <fullName evidence="2">Amidohydrolase family protein</fullName>
    </submittedName>
</protein>
<dbReference type="GO" id="GO:0004038">
    <property type="term" value="F:allantoinase activity"/>
    <property type="evidence" value="ECO:0007669"/>
    <property type="project" value="TreeGrafter"/>
</dbReference>
<dbReference type="InterPro" id="IPR050138">
    <property type="entry name" value="DHOase/Allantoinase_Hydrolase"/>
</dbReference>
<evidence type="ECO:0000259" key="1">
    <source>
        <dbReference type="Pfam" id="PF01979"/>
    </source>
</evidence>
<dbReference type="GO" id="GO:0006145">
    <property type="term" value="P:purine nucleobase catabolic process"/>
    <property type="evidence" value="ECO:0007669"/>
    <property type="project" value="TreeGrafter"/>
</dbReference>